<accession>W1P672</accession>
<reference evidence="3" key="1">
    <citation type="journal article" date="2013" name="Science">
        <title>The Amborella genome and the evolution of flowering plants.</title>
        <authorList>
            <consortium name="Amborella Genome Project"/>
        </authorList>
    </citation>
    <scope>NUCLEOTIDE SEQUENCE [LARGE SCALE GENOMIC DNA]</scope>
</reference>
<proteinExistence type="predicted"/>
<dbReference type="Proteomes" id="UP000017836">
    <property type="component" value="Unassembled WGS sequence"/>
</dbReference>
<organism evidence="2 3">
    <name type="scientific">Amborella trichopoda</name>
    <dbReference type="NCBI Taxonomy" id="13333"/>
    <lineage>
        <taxon>Eukaryota</taxon>
        <taxon>Viridiplantae</taxon>
        <taxon>Streptophyta</taxon>
        <taxon>Embryophyta</taxon>
        <taxon>Tracheophyta</taxon>
        <taxon>Spermatophyta</taxon>
        <taxon>Magnoliopsida</taxon>
        <taxon>Amborellales</taxon>
        <taxon>Amborellaceae</taxon>
        <taxon>Amborella</taxon>
    </lineage>
</organism>
<sequence>MTQPHRYYPALPSSAHHHISPSPPLFAAPSQPPLLPFRPLHPQPSSLLPTLPHTPFTSLFTPFSQSLPAAPTTLLLFLSLNSLLCHLQPGHPPSSQPAAAPPLPNPPPRTTSLSTLCPQSPSLPSPAAISLNLHHTSASLSTAAISCSHHLRTSASLITIRIPPLH</sequence>
<evidence type="ECO:0000256" key="1">
    <source>
        <dbReference type="SAM" id="MobiDB-lite"/>
    </source>
</evidence>
<dbReference type="HOGENOM" id="CLU_1604935_0_0_1"/>
<feature type="compositionally biased region" description="Pro residues" evidence="1">
    <location>
        <begin position="90"/>
        <end position="109"/>
    </location>
</feature>
<evidence type="ECO:0000313" key="2">
    <source>
        <dbReference type="EMBL" id="ERN03413.1"/>
    </source>
</evidence>
<evidence type="ECO:0000313" key="3">
    <source>
        <dbReference type="Proteomes" id="UP000017836"/>
    </source>
</evidence>
<dbReference type="AlphaFoldDB" id="W1P672"/>
<feature type="compositionally biased region" description="Low complexity" evidence="1">
    <location>
        <begin position="110"/>
        <end position="121"/>
    </location>
</feature>
<protein>
    <submittedName>
        <fullName evidence="2">Uncharacterized protein</fullName>
    </submittedName>
</protein>
<gene>
    <name evidence="2" type="ORF">AMTR_s00003p00259820</name>
</gene>
<dbReference type="EMBL" id="KI394358">
    <property type="protein sequence ID" value="ERN03413.1"/>
    <property type="molecule type" value="Genomic_DNA"/>
</dbReference>
<dbReference type="Gramene" id="ERN03413">
    <property type="protein sequence ID" value="ERN03413"/>
    <property type="gene ID" value="AMTR_s00003p00259820"/>
</dbReference>
<feature type="region of interest" description="Disordered" evidence="1">
    <location>
        <begin position="90"/>
        <end position="121"/>
    </location>
</feature>
<keyword evidence="3" id="KW-1185">Reference proteome</keyword>
<name>W1P672_AMBTC</name>